<gene>
    <name evidence="2" type="ORF">RIB2604_02106550</name>
</gene>
<dbReference type="EMBL" id="BCWF01000021">
    <property type="protein sequence ID" value="GAT26972.1"/>
    <property type="molecule type" value="Genomic_DNA"/>
</dbReference>
<reference evidence="3" key="2">
    <citation type="submission" date="2016-02" db="EMBL/GenBank/DDBJ databases">
        <title>Genome sequencing of Aspergillus luchuensis NBRC 4314.</title>
        <authorList>
            <person name="Yamada O."/>
        </authorList>
    </citation>
    <scope>NUCLEOTIDE SEQUENCE [LARGE SCALE GENOMIC DNA]</scope>
    <source>
        <strain evidence="3">RIB 2604</strain>
    </source>
</reference>
<evidence type="ECO:0000256" key="1">
    <source>
        <dbReference type="SAM" id="MobiDB-lite"/>
    </source>
</evidence>
<dbReference type="AlphaFoldDB" id="A0A146FP11"/>
<dbReference type="Proteomes" id="UP000075230">
    <property type="component" value="Unassembled WGS sequence"/>
</dbReference>
<reference evidence="2 3" key="1">
    <citation type="journal article" date="2016" name="DNA Res.">
        <title>Genome sequence of Aspergillus luchuensis NBRC 4314.</title>
        <authorList>
            <person name="Yamada O."/>
            <person name="Machida M."/>
            <person name="Hosoyama A."/>
            <person name="Goto M."/>
            <person name="Takahashi T."/>
            <person name="Futagami T."/>
            <person name="Yamagata Y."/>
            <person name="Takeuchi M."/>
            <person name="Kobayashi T."/>
            <person name="Koike H."/>
            <person name="Abe K."/>
            <person name="Asai K."/>
            <person name="Arita M."/>
            <person name="Fujita N."/>
            <person name="Fukuda K."/>
            <person name="Higa K."/>
            <person name="Horikawa H."/>
            <person name="Ishikawa T."/>
            <person name="Jinno K."/>
            <person name="Kato Y."/>
            <person name="Kirimura K."/>
            <person name="Mizutani O."/>
            <person name="Nakasone K."/>
            <person name="Sano M."/>
            <person name="Shiraishi Y."/>
            <person name="Tsukahara M."/>
            <person name="Gomi K."/>
        </authorList>
    </citation>
    <scope>NUCLEOTIDE SEQUENCE [LARGE SCALE GENOMIC DNA]</scope>
    <source>
        <strain evidence="2 3">RIB 2604</strain>
    </source>
</reference>
<name>A0A146FP11_ASPKA</name>
<accession>A0A146FP11</accession>
<evidence type="ECO:0000313" key="3">
    <source>
        <dbReference type="Proteomes" id="UP000075230"/>
    </source>
</evidence>
<protein>
    <submittedName>
        <fullName evidence="2">Similar to An12g03510</fullName>
    </submittedName>
</protein>
<sequence length="53" mass="5843">MARGESILTRTATVSADKQLPWNESRGSRAAPRGFASRRSDESTFAVDVLNKF</sequence>
<organism evidence="2 3">
    <name type="scientific">Aspergillus kawachii</name>
    <name type="common">White koji mold</name>
    <name type="synonym">Aspergillus awamori var. kawachi</name>
    <dbReference type="NCBI Taxonomy" id="1069201"/>
    <lineage>
        <taxon>Eukaryota</taxon>
        <taxon>Fungi</taxon>
        <taxon>Dikarya</taxon>
        <taxon>Ascomycota</taxon>
        <taxon>Pezizomycotina</taxon>
        <taxon>Eurotiomycetes</taxon>
        <taxon>Eurotiomycetidae</taxon>
        <taxon>Eurotiales</taxon>
        <taxon>Aspergillaceae</taxon>
        <taxon>Aspergillus</taxon>
        <taxon>Aspergillus subgen. Circumdati</taxon>
    </lineage>
</organism>
<comment type="caution">
    <text evidence="2">The sequence shown here is derived from an EMBL/GenBank/DDBJ whole genome shotgun (WGS) entry which is preliminary data.</text>
</comment>
<feature type="region of interest" description="Disordered" evidence="1">
    <location>
        <begin position="1"/>
        <end position="40"/>
    </location>
</feature>
<evidence type="ECO:0000313" key="2">
    <source>
        <dbReference type="EMBL" id="GAT26972.1"/>
    </source>
</evidence>
<proteinExistence type="predicted"/>